<protein>
    <recommendedName>
        <fullName evidence="3">GatB/YqeY domain-containing protein</fullName>
    </recommendedName>
</protein>
<dbReference type="Gene3D" id="1.10.10.410">
    <property type="match status" value="1"/>
</dbReference>
<dbReference type="RefSeq" id="WP_229931893.1">
    <property type="nucleotide sequence ID" value="NZ_CAJHOF010000001.1"/>
</dbReference>
<comment type="caution">
    <text evidence="1">The sequence shown here is derived from an EMBL/GenBank/DDBJ whole genome shotgun (WGS) entry which is preliminary data.</text>
</comment>
<dbReference type="EMBL" id="CAJHOF010000001">
    <property type="protein sequence ID" value="CAD7286751.1"/>
    <property type="molecule type" value="Genomic_DNA"/>
</dbReference>
<evidence type="ECO:0000313" key="2">
    <source>
        <dbReference type="Proteomes" id="UP000789803"/>
    </source>
</evidence>
<dbReference type="Gene3D" id="1.10.1510.10">
    <property type="entry name" value="Uncharacterised protein YqeY/AIM41 PF09424, N-terminal domain"/>
    <property type="match status" value="1"/>
</dbReference>
<dbReference type="InterPro" id="IPR003789">
    <property type="entry name" value="Asn/Gln_tRNA_amidoTrase-B-like"/>
</dbReference>
<evidence type="ECO:0000313" key="1">
    <source>
        <dbReference type="EMBL" id="CAD7286751.1"/>
    </source>
</evidence>
<dbReference type="PANTHER" id="PTHR28055:SF1">
    <property type="entry name" value="ALTERED INHERITANCE OF MITOCHONDRIA PROTEIN 41, MITOCHONDRIAL"/>
    <property type="match status" value="1"/>
</dbReference>
<proteinExistence type="predicted"/>
<dbReference type="PANTHER" id="PTHR28055">
    <property type="entry name" value="ALTERED INHERITANCE OF MITOCHONDRIA PROTEIN 41, MITOCHONDRIAL"/>
    <property type="match status" value="1"/>
</dbReference>
<dbReference type="Pfam" id="PF09424">
    <property type="entry name" value="YqeY"/>
    <property type="match status" value="1"/>
</dbReference>
<keyword evidence="2" id="KW-1185">Reference proteome</keyword>
<dbReference type="InterPro" id="IPR019004">
    <property type="entry name" value="YqeY/Aim41"/>
</dbReference>
<accession>A0ABN7K575</accession>
<dbReference type="Proteomes" id="UP000789803">
    <property type="component" value="Unassembled WGS sequence"/>
</dbReference>
<organism evidence="1 2">
    <name type="scientific">Campylobacter majalis</name>
    <dbReference type="NCBI Taxonomy" id="2790656"/>
    <lineage>
        <taxon>Bacteria</taxon>
        <taxon>Pseudomonadati</taxon>
        <taxon>Campylobacterota</taxon>
        <taxon>Epsilonproteobacteria</taxon>
        <taxon>Campylobacterales</taxon>
        <taxon>Campylobacteraceae</taxon>
        <taxon>Campylobacter</taxon>
    </lineage>
</organism>
<sequence>MSIKEQILQDIKIAMKQKDEFRRDSLRTLHSVLKQVEIDQRVELSDEIVLGILQKEIKKRNDAKDIYLQGGREDLAQKESMEAELIAVYLPKQLNDDELKLKLQDIKMQLGASSIKDLGNFMKAAKEQIGASADARRISEIAKAILA</sequence>
<reference evidence="1 2" key="1">
    <citation type="submission" date="2020-11" db="EMBL/GenBank/DDBJ databases">
        <authorList>
            <person name="Peeters C."/>
        </authorList>
    </citation>
    <scope>NUCLEOTIDE SEQUENCE [LARGE SCALE GENOMIC DNA]</scope>
    <source>
        <strain evidence="1 2">LMG 7974</strain>
    </source>
</reference>
<dbReference type="InterPro" id="IPR042184">
    <property type="entry name" value="YqeY/Aim41_N"/>
</dbReference>
<dbReference type="InterPro" id="IPR023168">
    <property type="entry name" value="GatB_Yqey_C_2"/>
</dbReference>
<dbReference type="SUPFAM" id="SSF89095">
    <property type="entry name" value="GatB/YqeY motif"/>
    <property type="match status" value="1"/>
</dbReference>
<evidence type="ECO:0008006" key="3">
    <source>
        <dbReference type="Google" id="ProtNLM"/>
    </source>
</evidence>
<name>A0ABN7K575_9BACT</name>
<gene>
    <name evidence="1" type="primary">yqeY</name>
    <name evidence="1" type="ORF">LMG7974_00066</name>
</gene>